<keyword evidence="2" id="KW-1185">Reference proteome</keyword>
<dbReference type="EMBL" id="SHLC01000001">
    <property type="protein sequence ID" value="RZU65833.1"/>
    <property type="molecule type" value="Genomic_DNA"/>
</dbReference>
<name>A0A4Q8AP45_9MICO</name>
<dbReference type="Proteomes" id="UP000291483">
    <property type="component" value="Unassembled WGS sequence"/>
</dbReference>
<evidence type="ECO:0000313" key="2">
    <source>
        <dbReference type="Proteomes" id="UP000291483"/>
    </source>
</evidence>
<gene>
    <name evidence="1" type="ORF">EV379_2171</name>
</gene>
<comment type="caution">
    <text evidence="1">The sequence shown here is derived from an EMBL/GenBank/DDBJ whole genome shotgun (WGS) entry which is preliminary data.</text>
</comment>
<reference evidence="1 2" key="1">
    <citation type="submission" date="2019-02" db="EMBL/GenBank/DDBJ databases">
        <title>Sequencing the genomes of 1000 actinobacteria strains.</title>
        <authorList>
            <person name="Klenk H.-P."/>
        </authorList>
    </citation>
    <scope>NUCLEOTIDE SEQUENCE [LARGE SCALE GENOMIC DNA]</scope>
    <source>
        <strain evidence="1 2">DSM 18319</strain>
    </source>
</reference>
<dbReference type="AlphaFoldDB" id="A0A4Q8AP45"/>
<accession>A0A4Q8AP45</accession>
<sequence>MVDAGEPGVFERIGTEGAILPDNLSGICTASSWPLWKVDFASEILIEPVEITLAWPVWIAKSRPR</sequence>
<protein>
    <submittedName>
        <fullName evidence="1">Uncharacterized protein</fullName>
    </submittedName>
</protein>
<organism evidence="1 2">
    <name type="scientific">Microterricola gilva</name>
    <dbReference type="NCBI Taxonomy" id="393267"/>
    <lineage>
        <taxon>Bacteria</taxon>
        <taxon>Bacillati</taxon>
        <taxon>Actinomycetota</taxon>
        <taxon>Actinomycetes</taxon>
        <taxon>Micrococcales</taxon>
        <taxon>Microbacteriaceae</taxon>
        <taxon>Microterricola</taxon>
    </lineage>
</organism>
<proteinExistence type="predicted"/>
<evidence type="ECO:0000313" key="1">
    <source>
        <dbReference type="EMBL" id="RZU65833.1"/>
    </source>
</evidence>